<evidence type="ECO:0000256" key="1">
    <source>
        <dbReference type="SAM" id="MobiDB-lite"/>
    </source>
</evidence>
<sequence length="75" mass="7845">MTHAVVFGSLDAHAELQMGQSCLHLKSSSPGQHVTRDLELQPEIEPCSGGREGKDPGAGKGRLRAGVVKPGGLEQ</sequence>
<feature type="region of interest" description="Disordered" evidence="1">
    <location>
        <begin position="25"/>
        <end position="75"/>
    </location>
</feature>
<dbReference type="Proteomes" id="UP001152622">
    <property type="component" value="Unassembled WGS sequence"/>
</dbReference>
<name>A0A9Q1E4H1_SYNKA</name>
<evidence type="ECO:0000313" key="3">
    <source>
        <dbReference type="Proteomes" id="UP001152622"/>
    </source>
</evidence>
<dbReference type="AlphaFoldDB" id="A0A9Q1E4H1"/>
<gene>
    <name evidence="2" type="ORF">SKAU_G00429290</name>
</gene>
<reference evidence="2" key="1">
    <citation type="journal article" date="2023" name="Science">
        <title>Genome structures resolve the early diversification of teleost fishes.</title>
        <authorList>
            <person name="Parey E."/>
            <person name="Louis A."/>
            <person name="Montfort J."/>
            <person name="Bouchez O."/>
            <person name="Roques C."/>
            <person name="Iampietro C."/>
            <person name="Lluch J."/>
            <person name="Castinel A."/>
            <person name="Donnadieu C."/>
            <person name="Desvignes T."/>
            <person name="Floi Bucao C."/>
            <person name="Jouanno E."/>
            <person name="Wen M."/>
            <person name="Mejri S."/>
            <person name="Dirks R."/>
            <person name="Jansen H."/>
            <person name="Henkel C."/>
            <person name="Chen W.J."/>
            <person name="Zahm M."/>
            <person name="Cabau C."/>
            <person name="Klopp C."/>
            <person name="Thompson A.W."/>
            <person name="Robinson-Rechavi M."/>
            <person name="Braasch I."/>
            <person name="Lecointre G."/>
            <person name="Bobe J."/>
            <person name="Postlethwait J.H."/>
            <person name="Berthelot C."/>
            <person name="Roest Crollius H."/>
            <person name="Guiguen Y."/>
        </authorList>
    </citation>
    <scope>NUCLEOTIDE SEQUENCE</scope>
    <source>
        <strain evidence="2">WJC10195</strain>
    </source>
</reference>
<organism evidence="2 3">
    <name type="scientific">Synaphobranchus kaupii</name>
    <name type="common">Kaup's arrowtooth eel</name>
    <dbReference type="NCBI Taxonomy" id="118154"/>
    <lineage>
        <taxon>Eukaryota</taxon>
        <taxon>Metazoa</taxon>
        <taxon>Chordata</taxon>
        <taxon>Craniata</taxon>
        <taxon>Vertebrata</taxon>
        <taxon>Euteleostomi</taxon>
        <taxon>Actinopterygii</taxon>
        <taxon>Neopterygii</taxon>
        <taxon>Teleostei</taxon>
        <taxon>Anguilliformes</taxon>
        <taxon>Synaphobranchidae</taxon>
        <taxon>Synaphobranchus</taxon>
    </lineage>
</organism>
<proteinExistence type="predicted"/>
<evidence type="ECO:0000313" key="2">
    <source>
        <dbReference type="EMBL" id="KAJ8332096.1"/>
    </source>
</evidence>
<protein>
    <submittedName>
        <fullName evidence="2">Uncharacterized protein</fullName>
    </submittedName>
</protein>
<dbReference type="EMBL" id="JAINUF010000045">
    <property type="protein sequence ID" value="KAJ8332096.1"/>
    <property type="molecule type" value="Genomic_DNA"/>
</dbReference>
<keyword evidence="3" id="KW-1185">Reference proteome</keyword>
<comment type="caution">
    <text evidence="2">The sequence shown here is derived from an EMBL/GenBank/DDBJ whole genome shotgun (WGS) entry which is preliminary data.</text>
</comment>
<accession>A0A9Q1E4H1</accession>